<sequence>MKKYLIDTNIFIESANRHYAIDICPGFWHFLIKVSKLDNVKSIIQVYDEFTPDDERLKNFRQNLKDNHFFLPVENITPESYSKAAKTLIDMEYAQQAIANFSRHADYFLIALALQENYIIVTQEAKSGNNAKNQIKIPNVCERLGIECIDVVKFLRDEKAKFVLE</sequence>
<evidence type="ECO:0008006" key="3">
    <source>
        <dbReference type="Google" id="ProtNLM"/>
    </source>
</evidence>
<accession>V8C7M5</accession>
<dbReference type="HOGENOM" id="CLU_116293_0_1_7"/>
<dbReference type="InterPro" id="IPR029060">
    <property type="entry name" value="PIN-like_dom_sf"/>
</dbReference>
<evidence type="ECO:0000313" key="1">
    <source>
        <dbReference type="EMBL" id="ETD23015.1"/>
    </source>
</evidence>
<organism evidence="1 2">
    <name type="scientific">Helicobacter macacae MIT 99-5501</name>
    <dbReference type="NCBI Taxonomy" id="1357400"/>
    <lineage>
        <taxon>Bacteria</taxon>
        <taxon>Pseudomonadati</taxon>
        <taxon>Campylobacterota</taxon>
        <taxon>Epsilonproteobacteria</taxon>
        <taxon>Campylobacterales</taxon>
        <taxon>Helicobacteraceae</taxon>
        <taxon>Helicobacter</taxon>
    </lineage>
</organism>
<evidence type="ECO:0000313" key="2">
    <source>
        <dbReference type="Proteomes" id="UP000018731"/>
    </source>
</evidence>
<proteinExistence type="predicted"/>
<dbReference type="AlphaFoldDB" id="V8C7M5"/>
<dbReference type="Proteomes" id="UP000018731">
    <property type="component" value="Unassembled WGS sequence"/>
</dbReference>
<dbReference type="EMBL" id="AZJI01000006">
    <property type="protein sequence ID" value="ETD23015.1"/>
    <property type="molecule type" value="Genomic_DNA"/>
</dbReference>
<dbReference type="InterPro" id="IPR016541">
    <property type="entry name" value="UCP008505"/>
</dbReference>
<dbReference type="Pfam" id="PF14367">
    <property type="entry name" value="DUF4411"/>
    <property type="match status" value="1"/>
</dbReference>
<dbReference type="PATRIC" id="fig|1357400.3.peg.1955"/>
<dbReference type="RefSeq" id="WP_023928197.1">
    <property type="nucleotide sequence ID" value="NZ_KI669455.1"/>
</dbReference>
<protein>
    <recommendedName>
        <fullName evidence="3">PIN domain-containing protein</fullName>
    </recommendedName>
</protein>
<keyword evidence="2" id="KW-1185">Reference proteome</keyword>
<dbReference type="eggNOG" id="COG1487">
    <property type="taxonomic scope" value="Bacteria"/>
</dbReference>
<dbReference type="SUPFAM" id="SSF88723">
    <property type="entry name" value="PIN domain-like"/>
    <property type="match status" value="1"/>
</dbReference>
<reference evidence="1 2" key="1">
    <citation type="journal article" date="2014" name="Genome Announc.">
        <title>Draft genome sequences of six enterohepatic helicobacter species isolated from humans and one from rhesus macaques.</title>
        <authorList>
            <person name="Shen Z."/>
            <person name="Sheh A."/>
            <person name="Young S.K."/>
            <person name="Abouelliel A."/>
            <person name="Ward D.V."/>
            <person name="Earl A.M."/>
            <person name="Fox J.G."/>
        </authorList>
    </citation>
    <scope>NUCLEOTIDE SEQUENCE [LARGE SCALE GENOMIC DNA]</scope>
    <source>
        <strain evidence="1 2">MIT 99-5501</strain>
    </source>
</reference>
<name>V8C7M5_9HELI</name>
<gene>
    <name evidence="1" type="ORF">HMPREF2086_01462</name>
</gene>
<dbReference type="STRING" id="1357400.HMPREF2086_01462"/>
<comment type="caution">
    <text evidence="1">The sequence shown here is derived from an EMBL/GenBank/DDBJ whole genome shotgun (WGS) entry which is preliminary data.</text>
</comment>